<dbReference type="EMBL" id="SMOG01000012">
    <property type="protein sequence ID" value="TDF72898.1"/>
    <property type="molecule type" value="Genomic_DNA"/>
</dbReference>
<gene>
    <name evidence="1" type="ORF">E0946_04505</name>
</gene>
<evidence type="ECO:0000313" key="2">
    <source>
        <dbReference type="Proteomes" id="UP000294588"/>
    </source>
</evidence>
<reference evidence="1" key="1">
    <citation type="submission" date="2019-03" db="EMBL/GenBank/DDBJ databases">
        <title>Candidatus Syntrophosphaera thermopropionivorans: a novel player in syntrophic propionate oxidation during anaerobic digestion.</title>
        <authorList>
            <person name="Dyksma S."/>
        </authorList>
    </citation>
    <scope>NUCLEOTIDE SEQUENCE</scope>
    <source>
        <strain evidence="1">W5</strain>
    </source>
</reference>
<name>A0AC61QIY1_9BACT</name>
<organism evidence="1 2">
    <name type="scientific">Candidatus Syntrophosphaera thermopropionivorans</name>
    <dbReference type="NCBI Taxonomy" id="2593015"/>
    <lineage>
        <taxon>Bacteria</taxon>
        <taxon>Pseudomonadati</taxon>
        <taxon>Candidatus Cloacimonadota</taxon>
        <taxon>Candidatus Cloacimonadia</taxon>
        <taxon>Candidatus Cloacimonadales</taxon>
        <taxon>Candidatus Cloacimonadaceae</taxon>
        <taxon>Candidatus Syntrophosphaera</taxon>
    </lineage>
</organism>
<comment type="caution">
    <text evidence="1">The sequence shown here is derived from an EMBL/GenBank/DDBJ whole genome shotgun (WGS) entry which is preliminary data.</text>
</comment>
<proteinExistence type="predicted"/>
<keyword evidence="2" id="KW-1185">Reference proteome</keyword>
<evidence type="ECO:0000313" key="1">
    <source>
        <dbReference type="EMBL" id="TDF72898.1"/>
    </source>
</evidence>
<accession>A0AC61QIY1</accession>
<protein>
    <submittedName>
        <fullName evidence="1">Ribosome maturation factor RimP</fullName>
    </submittedName>
</protein>
<dbReference type="Proteomes" id="UP000294588">
    <property type="component" value="Unassembled WGS sequence"/>
</dbReference>
<sequence length="158" mass="18048">MVYYRSQVENIAKKLCAEQHLALYDIEEKMSAKGRIITVYLTKIGGVTVDDCAYFSRALSDELDELDIIPERYFLEVSSPGLERVLKLKSHYASAINEKVAVQWTEGDEKHSAMGTLIEVNADTITLDDRGKIVEINFKDINRAKTVFLDKERSEKKR</sequence>